<dbReference type="RefSeq" id="WP_172272462.1">
    <property type="nucleotide sequence ID" value="NZ_CASGMU010000001.1"/>
</dbReference>
<sequence>METSNNINPNEFNEMRAQLETMKRQLDSQKIINGRIIRQAMKQKMSWINKFIWIELTVFYPIIIICFSCLAIVFNLSWIICALIIGLTGLDIYADFKINKISDTDWHSGNLVETAKKLAHMKSMRIKQLIVSIPALIIVFGLFFYDMSSTNGHILQGNVVGGIIGGCLGLAIGIWIIMRMQRTNDEVIKQINEMTEEKDNI</sequence>
<keyword evidence="1" id="KW-0472">Membrane</keyword>
<keyword evidence="1" id="KW-0812">Transmembrane</keyword>
<feature type="transmembrane region" description="Helical" evidence="1">
    <location>
        <begin position="51"/>
        <end position="70"/>
    </location>
</feature>
<dbReference type="Proteomes" id="UP000714420">
    <property type="component" value="Unassembled WGS sequence"/>
</dbReference>
<keyword evidence="1" id="KW-1133">Transmembrane helix</keyword>
<feature type="transmembrane region" description="Helical" evidence="1">
    <location>
        <begin position="76"/>
        <end position="94"/>
    </location>
</feature>
<proteinExistence type="predicted"/>
<comment type="caution">
    <text evidence="2">The sequence shown here is derived from an EMBL/GenBank/DDBJ whole genome shotgun (WGS) entry which is preliminary data.</text>
</comment>
<gene>
    <name evidence="2" type="ORF">HPS56_00920</name>
</gene>
<evidence type="ECO:0000313" key="2">
    <source>
        <dbReference type="EMBL" id="NPD90935.1"/>
    </source>
</evidence>
<reference evidence="2 3" key="1">
    <citation type="submission" date="2020-05" db="EMBL/GenBank/DDBJ databases">
        <title>Distinct polysaccharide utilization as determinants for interspecies competition between intestinal Prevotella spp.</title>
        <authorList>
            <person name="Galvez E.J.C."/>
            <person name="Iljazovic A."/>
            <person name="Strowig T."/>
        </authorList>
    </citation>
    <scope>NUCLEOTIDE SEQUENCE [LARGE SCALE GENOMIC DNA]</scope>
    <source>
        <strain evidence="2 3">PMUR</strain>
    </source>
</reference>
<name>A0ABX2AIY7_9BACT</name>
<feature type="transmembrane region" description="Helical" evidence="1">
    <location>
        <begin position="157"/>
        <end position="178"/>
    </location>
</feature>
<dbReference type="EMBL" id="JABKKF010000001">
    <property type="protein sequence ID" value="NPD90935.1"/>
    <property type="molecule type" value="Genomic_DNA"/>
</dbReference>
<organism evidence="2 3">
    <name type="scientific">Xylanibacter muris</name>
    <dbReference type="NCBI Taxonomy" id="2736290"/>
    <lineage>
        <taxon>Bacteria</taxon>
        <taxon>Pseudomonadati</taxon>
        <taxon>Bacteroidota</taxon>
        <taxon>Bacteroidia</taxon>
        <taxon>Bacteroidales</taxon>
        <taxon>Prevotellaceae</taxon>
        <taxon>Xylanibacter</taxon>
    </lineage>
</organism>
<accession>A0ABX2AIY7</accession>
<keyword evidence="3" id="KW-1185">Reference proteome</keyword>
<protein>
    <submittedName>
        <fullName evidence="2">Uncharacterized protein</fullName>
    </submittedName>
</protein>
<evidence type="ECO:0000313" key="3">
    <source>
        <dbReference type="Proteomes" id="UP000714420"/>
    </source>
</evidence>
<feature type="transmembrane region" description="Helical" evidence="1">
    <location>
        <begin position="126"/>
        <end position="145"/>
    </location>
</feature>
<evidence type="ECO:0000256" key="1">
    <source>
        <dbReference type="SAM" id="Phobius"/>
    </source>
</evidence>